<evidence type="ECO:0000313" key="2">
    <source>
        <dbReference type="Proteomes" id="UP001302812"/>
    </source>
</evidence>
<comment type="caution">
    <text evidence="1">The sequence shown here is derived from an EMBL/GenBank/DDBJ whole genome shotgun (WGS) entry which is preliminary data.</text>
</comment>
<dbReference type="EMBL" id="MU853361">
    <property type="protein sequence ID" value="KAK4108660.1"/>
    <property type="molecule type" value="Genomic_DNA"/>
</dbReference>
<evidence type="ECO:0000313" key="1">
    <source>
        <dbReference type="EMBL" id="KAK4108660.1"/>
    </source>
</evidence>
<keyword evidence="2" id="KW-1185">Reference proteome</keyword>
<reference evidence="1" key="1">
    <citation type="journal article" date="2023" name="Mol. Phylogenet. Evol.">
        <title>Genome-scale phylogeny and comparative genomics of the fungal order Sordariales.</title>
        <authorList>
            <person name="Hensen N."/>
            <person name="Bonometti L."/>
            <person name="Westerberg I."/>
            <person name="Brannstrom I.O."/>
            <person name="Guillou S."/>
            <person name="Cros-Aarteil S."/>
            <person name="Calhoun S."/>
            <person name="Haridas S."/>
            <person name="Kuo A."/>
            <person name="Mondo S."/>
            <person name="Pangilinan J."/>
            <person name="Riley R."/>
            <person name="LaButti K."/>
            <person name="Andreopoulos B."/>
            <person name="Lipzen A."/>
            <person name="Chen C."/>
            <person name="Yan M."/>
            <person name="Daum C."/>
            <person name="Ng V."/>
            <person name="Clum A."/>
            <person name="Steindorff A."/>
            <person name="Ohm R.A."/>
            <person name="Martin F."/>
            <person name="Silar P."/>
            <person name="Natvig D.O."/>
            <person name="Lalanne C."/>
            <person name="Gautier V."/>
            <person name="Ament-Velasquez S.L."/>
            <person name="Kruys A."/>
            <person name="Hutchinson M.I."/>
            <person name="Powell A.J."/>
            <person name="Barry K."/>
            <person name="Miller A.N."/>
            <person name="Grigoriev I.V."/>
            <person name="Debuchy R."/>
            <person name="Gladieux P."/>
            <person name="Hiltunen Thoren M."/>
            <person name="Johannesson H."/>
        </authorList>
    </citation>
    <scope>NUCLEOTIDE SEQUENCE</scope>
    <source>
        <strain evidence="1">CBS 508.74</strain>
    </source>
</reference>
<name>A0AAN6QEC4_9PEZI</name>
<protein>
    <submittedName>
        <fullName evidence="1">Uncharacterized protein</fullName>
    </submittedName>
</protein>
<gene>
    <name evidence="1" type="ORF">N656DRAFT_783885</name>
</gene>
<organism evidence="1 2">
    <name type="scientific">Canariomyces notabilis</name>
    <dbReference type="NCBI Taxonomy" id="2074819"/>
    <lineage>
        <taxon>Eukaryota</taxon>
        <taxon>Fungi</taxon>
        <taxon>Dikarya</taxon>
        <taxon>Ascomycota</taxon>
        <taxon>Pezizomycotina</taxon>
        <taxon>Sordariomycetes</taxon>
        <taxon>Sordariomycetidae</taxon>
        <taxon>Sordariales</taxon>
        <taxon>Chaetomiaceae</taxon>
        <taxon>Canariomyces</taxon>
    </lineage>
</organism>
<dbReference type="AlphaFoldDB" id="A0AAN6QEC4"/>
<reference evidence="1" key="2">
    <citation type="submission" date="2023-05" db="EMBL/GenBank/DDBJ databases">
        <authorList>
            <consortium name="Lawrence Berkeley National Laboratory"/>
            <person name="Steindorff A."/>
            <person name="Hensen N."/>
            <person name="Bonometti L."/>
            <person name="Westerberg I."/>
            <person name="Brannstrom I.O."/>
            <person name="Guillou S."/>
            <person name="Cros-Aarteil S."/>
            <person name="Calhoun S."/>
            <person name="Haridas S."/>
            <person name="Kuo A."/>
            <person name="Mondo S."/>
            <person name="Pangilinan J."/>
            <person name="Riley R."/>
            <person name="Labutti K."/>
            <person name="Andreopoulos B."/>
            <person name="Lipzen A."/>
            <person name="Chen C."/>
            <person name="Yanf M."/>
            <person name="Daum C."/>
            <person name="Ng V."/>
            <person name="Clum A."/>
            <person name="Ohm R."/>
            <person name="Martin F."/>
            <person name="Silar P."/>
            <person name="Natvig D."/>
            <person name="Lalanne C."/>
            <person name="Gautier V."/>
            <person name="Ament-Velasquez S.L."/>
            <person name="Kruys A."/>
            <person name="Hutchinson M.I."/>
            <person name="Powell A.J."/>
            <person name="Barry K."/>
            <person name="Miller A.N."/>
            <person name="Grigoriev I.V."/>
            <person name="Debuchy R."/>
            <person name="Gladieux P."/>
            <person name="Thoren M.H."/>
            <person name="Johannesson H."/>
        </authorList>
    </citation>
    <scope>NUCLEOTIDE SEQUENCE</scope>
    <source>
        <strain evidence="1">CBS 508.74</strain>
    </source>
</reference>
<dbReference type="GeneID" id="89940175"/>
<sequence>MRFAKRKLRNTPGGEASGLGASVLLGNPQLLWMLSHRCSQCFTSSRTFPNSCIKYGYQPPFWKHFIPDLPYQGRTYRETHTPSSSIQNYLSCPAVFRLDH</sequence>
<dbReference type="RefSeq" id="XP_064666230.1">
    <property type="nucleotide sequence ID" value="XM_064816050.1"/>
</dbReference>
<dbReference type="Proteomes" id="UP001302812">
    <property type="component" value="Unassembled WGS sequence"/>
</dbReference>
<proteinExistence type="predicted"/>
<accession>A0AAN6QEC4</accession>